<gene>
    <name evidence="4" type="ORF">DNTS_007800</name>
</gene>
<dbReference type="CDD" id="cd19941">
    <property type="entry name" value="TIL"/>
    <property type="match status" value="2"/>
</dbReference>
<dbReference type="InterPro" id="IPR035234">
    <property type="entry name" value="IgGFc-bd_N"/>
</dbReference>
<dbReference type="Pfam" id="PF01826">
    <property type="entry name" value="TIL"/>
    <property type="match status" value="2"/>
</dbReference>
<dbReference type="Pfam" id="PF12714">
    <property type="entry name" value="TILa"/>
    <property type="match status" value="2"/>
</dbReference>
<feature type="domain" description="VWFD" evidence="3">
    <location>
        <begin position="1066"/>
        <end position="1150"/>
    </location>
</feature>
<dbReference type="PANTHER" id="PTHR11339:SF374">
    <property type="entry name" value="ZONADHESIN"/>
    <property type="match status" value="1"/>
</dbReference>
<dbReference type="InterPro" id="IPR050780">
    <property type="entry name" value="Mucin_vWF_Thrombospondin_sf"/>
</dbReference>
<dbReference type="InterPro" id="IPR025615">
    <property type="entry name" value="TILa_dom"/>
</dbReference>
<dbReference type="PROSITE" id="PS51233">
    <property type="entry name" value="VWFD"/>
    <property type="match status" value="4"/>
</dbReference>
<dbReference type="InterPro" id="IPR002919">
    <property type="entry name" value="TIL_dom"/>
</dbReference>
<dbReference type="GO" id="GO:0031012">
    <property type="term" value="C:extracellular matrix"/>
    <property type="evidence" value="ECO:0007669"/>
    <property type="project" value="TreeGrafter"/>
</dbReference>
<keyword evidence="1" id="KW-1015">Disulfide bond</keyword>
<dbReference type="FunFam" id="2.10.25.10:FF:000055">
    <property type="entry name" value="alpha-tectorin isoform X1"/>
    <property type="match status" value="1"/>
</dbReference>
<dbReference type="PANTHER" id="PTHR11339">
    <property type="entry name" value="EXTRACELLULAR MATRIX GLYCOPROTEIN RELATED"/>
    <property type="match status" value="1"/>
</dbReference>
<dbReference type="InterPro" id="IPR036084">
    <property type="entry name" value="Ser_inhib-like_sf"/>
</dbReference>
<organism evidence="4 5">
    <name type="scientific">Danionella cerebrum</name>
    <dbReference type="NCBI Taxonomy" id="2873325"/>
    <lineage>
        <taxon>Eukaryota</taxon>
        <taxon>Metazoa</taxon>
        <taxon>Chordata</taxon>
        <taxon>Craniata</taxon>
        <taxon>Vertebrata</taxon>
        <taxon>Euteleostomi</taxon>
        <taxon>Actinopterygii</taxon>
        <taxon>Neopterygii</taxon>
        <taxon>Teleostei</taxon>
        <taxon>Ostariophysi</taxon>
        <taxon>Cypriniformes</taxon>
        <taxon>Danionidae</taxon>
        <taxon>Danioninae</taxon>
        <taxon>Danionella</taxon>
    </lineage>
</organism>
<feature type="domain" description="VWFD" evidence="3">
    <location>
        <begin position="790"/>
        <end position="971"/>
    </location>
</feature>
<protein>
    <recommendedName>
        <fullName evidence="3">VWFD domain-containing protein</fullName>
    </recommendedName>
</protein>
<keyword evidence="5" id="KW-1185">Reference proteome</keyword>
<dbReference type="SMART" id="SM00832">
    <property type="entry name" value="C8"/>
    <property type="match status" value="4"/>
</dbReference>
<evidence type="ECO:0000313" key="4">
    <source>
        <dbReference type="EMBL" id="TRZ04181.1"/>
    </source>
</evidence>
<dbReference type="SUPFAM" id="SSF57567">
    <property type="entry name" value="Serine protease inhibitors"/>
    <property type="match status" value="2"/>
</dbReference>
<proteinExistence type="predicted"/>
<reference evidence="4 5" key="1">
    <citation type="journal article" date="2019" name="Sci. Data">
        <title>Hybrid genome assembly and annotation of Danionella translucida.</title>
        <authorList>
            <person name="Kadobianskyi M."/>
            <person name="Schulze L."/>
            <person name="Schuelke M."/>
            <person name="Judkewitz B."/>
        </authorList>
    </citation>
    <scope>NUCLEOTIDE SEQUENCE [LARGE SCALE GENOMIC DNA]</scope>
    <source>
        <strain evidence="4 5">Bolton</strain>
    </source>
</reference>
<dbReference type="Pfam" id="PF17517">
    <property type="entry name" value="IgGFc_binding"/>
    <property type="match status" value="1"/>
</dbReference>
<feature type="domain" description="VWFD" evidence="3">
    <location>
        <begin position="1374"/>
        <end position="1554"/>
    </location>
</feature>
<dbReference type="OrthoDB" id="6236007at2759"/>
<sequence>MTNYLYGKGTLTLTITAFDAPATVKIEINAVRYSEKVDIGKGETKRIVLPSNAEIDNEEISKKTVYISSTADISVVSASLKEYTGDSSVIFPISQLGTSYIAFTPDTGPAPFQKLVAIINGNYMNKIEIFGRNKIINLAPYEVYQLRSGDTLSGTKIKSTSPVAVLAGHQCSMVVGTCEHVFEQLVPVERLSNEYLIPAMHLSSSQDTAYVVAPEDNTIVSVFDRSISYPIKKSLNSGDVLPVDVSRNPKLIQSSKNIMVMYFSNNLPYDEFLTNVIPISEMSKSWTIHSQEGFDNTVVVIAEAASTSTISGSFWWRKFPANEKYVYAIKAIASDRGPITISGNSLMAAYVYGGKLRYGYATTGVCNTAFTSMPTPPDLCESVKCLQQEECRKGVCVPAFAATCHAVGDPHFRTFDGKLFNFQGTCSYVMVNNTKPQKGLTPFTILTKNNRRASRRVAYVRTVSVLVYGHTVVAGSQRGLVEFDGENTYLPLIVDNGKIKVNQRGMDVIISTDFGLEVKYDWNMMLYITVPSSYFQTVGGLCGNYNGDRRDDYTDPKGKELYSVIEFAKSWKVPDNDLFCNDDCNGQCPSCSLNLQEEYKKDCGVIAKTDGPFAVCHNTVDPRMYVDNCVYDVCINNGIRSFLCATIQSYVGACMSAGIKIAGNWRTISNCPLDCPNNMHYEPCGTACAASCADRSAPDKCTLPCVEGCQCNMGFVRSGDECVPVKKCGCTSNGRYYLAEQTFWSEKQCTEKCVCNSTTGIVECMPTKCKKSQVCDTRNGVKDCYPLSYSTCQGAGDPHYRTFDGKAFDFQGTCTYYLSKLLSTADSSLTPFEVLVKNENRGRNMAVAFTKIVTLTVYGYTIVLSKDIAGKVKVNNLFVNLPFEQEDGRFSIFRSGYFGVIRTDFDLTVKFNWDSHVVLTLPSTYYNEVGGLCGNWNDNANDEFLSPNNSFAATATLFGNSWKAQDDPGCSVGCQGKACAKCEATERNNILFTKPCGTIIDKQGPFRGCHDKVSPNQFYEDCVYDMCMYGGHSSALCSALTAYTAACQEALGKVESWRSNSFCRLIEVYQSGINIVVEKSEWYPTKLTYDTVSSVRVEIPSTFKNAVKGICGNYNGNSADDFLLPDGVQTTSVEYFAGAWVSPSDKAICQTGCGTKCSNPDKDKQTTAETACSLLMAEKGPFASCHKFFDECVKDTAAQSTDKTAHCRHIQRYVASCQEMGTSIDTWRNQTFCPVTCSKNSHYELCADTCSSTCASLTKSRKCPLCQEGCQCDDGFLFDGGECKALQDCGCHVLGTFYKSDETVTRGDCEEKCSCKAGVFTCEPLKCDSDQFCDRKGGVTGCYKKDPCTNYMCREQEYCIVQDNKALCVAKSKVSCIAKGDPHYKTFDGNHFSFQGTCTYTLVKTSGKDPTLTPFNIVNKNDILKGARGSFIKSATITVKGHDITFIQDSRNLVTIDGRLSNLPVNLNSEGINITLSDEIGVLQTNFGLEVMFNWVDTLMVTLSSSYYNNIVGMCGTYSNNLEDDYVTPNGNRLADITEWAKSWSVAESNSSCWHFPPCSDEKKSLYNGQGYCGMIENLTGPFAQCHNIIMKRRFTADCLFQMCLSDGSQEAFCNALNNYVSSCELFMADVSPEWKKLANC</sequence>
<evidence type="ECO:0000256" key="1">
    <source>
        <dbReference type="ARBA" id="ARBA00023157"/>
    </source>
</evidence>
<dbReference type="InterPro" id="IPR014853">
    <property type="entry name" value="VWF/SSPO/ZAN-like_Cys-rich_dom"/>
</dbReference>
<dbReference type="Proteomes" id="UP000316079">
    <property type="component" value="Unassembled WGS sequence"/>
</dbReference>
<evidence type="ECO:0000313" key="5">
    <source>
        <dbReference type="Proteomes" id="UP000316079"/>
    </source>
</evidence>
<dbReference type="EMBL" id="SRMA01000969">
    <property type="protein sequence ID" value="TRZ04181.1"/>
    <property type="molecule type" value="Genomic_DNA"/>
</dbReference>
<comment type="caution">
    <text evidence="4">The sequence shown here is derived from an EMBL/GenBank/DDBJ whole genome shotgun (WGS) entry which is preliminary data.</text>
</comment>
<dbReference type="InterPro" id="IPR001846">
    <property type="entry name" value="VWF_type-D"/>
</dbReference>
<dbReference type="Gene3D" id="2.10.25.10">
    <property type="entry name" value="Laminin"/>
    <property type="match status" value="2"/>
</dbReference>
<keyword evidence="2" id="KW-0325">Glycoprotein</keyword>
<dbReference type="SMART" id="SM00216">
    <property type="entry name" value="VWD"/>
    <property type="match status" value="4"/>
</dbReference>
<evidence type="ECO:0000259" key="3">
    <source>
        <dbReference type="PROSITE" id="PS51233"/>
    </source>
</evidence>
<evidence type="ECO:0000256" key="2">
    <source>
        <dbReference type="ARBA" id="ARBA00023180"/>
    </source>
</evidence>
<dbReference type="GO" id="GO:0005615">
    <property type="term" value="C:extracellular space"/>
    <property type="evidence" value="ECO:0007669"/>
    <property type="project" value="TreeGrafter"/>
</dbReference>
<name>A0A553RPS8_9TELE</name>
<dbReference type="Pfam" id="PF00094">
    <property type="entry name" value="VWD"/>
    <property type="match status" value="4"/>
</dbReference>
<accession>A0A553RPS8</accession>
<feature type="domain" description="VWFD" evidence="3">
    <location>
        <begin position="402"/>
        <end position="581"/>
    </location>
</feature>
<dbReference type="Pfam" id="PF08742">
    <property type="entry name" value="C8"/>
    <property type="match status" value="4"/>
</dbReference>